<feature type="compositionally biased region" description="Low complexity" evidence="1">
    <location>
        <begin position="323"/>
        <end position="332"/>
    </location>
</feature>
<feature type="compositionally biased region" description="Low complexity" evidence="1">
    <location>
        <begin position="881"/>
        <end position="893"/>
    </location>
</feature>
<protein>
    <submittedName>
        <fullName evidence="3">Uncharacterized protein LOC34622890</fullName>
    </submittedName>
</protein>
<accession>A0A6P6RVX3</accession>
<dbReference type="AlphaFoldDB" id="A0A6P6RVX3"/>
<feature type="region of interest" description="Disordered" evidence="1">
    <location>
        <begin position="852"/>
        <end position="901"/>
    </location>
</feature>
<feature type="compositionally biased region" description="Low complexity" evidence="1">
    <location>
        <begin position="346"/>
        <end position="367"/>
    </location>
</feature>
<name>A0A6P6RVX3_9EIME</name>
<sequence>MATSASSFGAATAVSLHKAGKALEAYLSGSLDCQQLLGCFYASAPGRRAFIEQAVASQTAARPKPLHAQLAAFAGLLSRALEAFAEAETADEGPQEGRLPTQPLEEVVFAGICATEFWLQHVQQLMALETAAAAVSVADGDGPSETGVVYKELERLVGPIAAAAAAPKLGRSLLCRLTWIWRPSPRHGDQAQQEHQQRQLHSMSGGCLFSEVLNSGGQTFPLQGAVSSSLSQLEADGGRFVLLNTQSLGETLLAAATSCCEVFAASVSAAAATLANSATKHPSASDTQLQRRSEASQQKEPPPTQQRPTRRGGKGSQKKWKKQMQQLQQQKQQQHEPGLPPPVVLESSSSSEGESSGAGSAADSDSSTVSGKKKCGKRGKTNHGSRAAVAAAAASLMASQLDELSEAELSATNAAALEAAVQAAGALAEVGGSGGVLPCLQVFCSFLETLLSTCRLLEELLYVQDVALVGSSALQLEAFIEALVLGILATNLSWNPSRGDQPLFAHVILSDPFSLVAALRLLTASISVCLPPLATLRAASSLHEQLLQLCSSGQGPLPGGFRLSSCWSLFEVPGDAHFSSSWSMLQQAAGHGPVTATGALEVALTDLGLAIRNAACTRSTEGAAAAGEAAIEAADGCASRFILRPEQLQVYQDTPAGGPKPAAALYNTCFSNSLNLSAPKVLGEPSRQGAGSCPQGSLWTSKRSSASVGGLRDIAGAHAASEAPGPSLVTKGHGDSVSEKCDTPDVGNGTYSRAAANASLSAVGAEPRRSTEDLTERSASFPPQQQHQNTPGLLLGGSLVCGEVEIEESGKKLCKRQRREQGHVSLSRSPSPYPVVIQRGDARSDDEVVILEDTTSHSAPKDKRNRFSEGRAAGEDPAIRQQQLPQATQQQPPDVSVSAEAQARARLNKLVQSDSDLSD</sequence>
<dbReference type="Proteomes" id="UP000515125">
    <property type="component" value="Unplaced"/>
</dbReference>
<feature type="compositionally biased region" description="Basic and acidic residues" evidence="1">
    <location>
        <begin position="732"/>
        <end position="743"/>
    </location>
</feature>
<keyword evidence="2" id="KW-1185">Reference proteome</keyword>
<feature type="region of interest" description="Disordered" evidence="1">
    <location>
        <begin position="278"/>
        <end position="384"/>
    </location>
</feature>
<dbReference type="RefSeq" id="XP_026191270.1">
    <property type="nucleotide sequence ID" value="XM_026335485.1"/>
</dbReference>
<reference evidence="3" key="1">
    <citation type="submission" date="2025-08" db="UniProtKB">
        <authorList>
            <consortium name="RefSeq"/>
        </authorList>
    </citation>
    <scope>IDENTIFICATION</scope>
</reference>
<feature type="compositionally biased region" description="Polar residues" evidence="1">
    <location>
        <begin position="777"/>
        <end position="791"/>
    </location>
</feature>
<evidence type="ECO:0000313" key="2">
    <source>
        <dbReference type="Proteomes" id="UP000515125"/>
    </source>
</evidence>
<dbReference type="GeneID" id="34622890"/>
<evidence type="ECO:0000313" key="3">
    <source>
        <dbReference type="RefSeq" id="XP_026191270.1"/>
    </source>
</evidence>
<proteinExistence type="predicted"/>
<organism evidence="2 3">
    <name type="scientific">Cyclospora cayetanensis</name>
    <dbReference type="NCBI Taxonomy" id="88456"/>
    <lineage>
        <taxon>Eukaryota</taxon>
        <taxon>Sar</taxon>
        <taxon>Alveolata</taxon>
        <taxon>Apicomplexa</taxon>
        <taxon>Conoidasida</taxon>
        <taxon>Coccidia</taxon>
        <taxon>Eucoccidiorida</taxon>
        <taxon>Eimeriorina</taxon>
        <taxon>Eimeriidae</taxon>
        <taxon>Cyclospora</taxon>
    </lineage>
</organism>
<feature type="compositionally biased region" description="Basic residues" evidence="1">
    <location>
        <begin position="371"/>
        <end position="383"/>
    </location>
</feature>
<feature type="compositionally biased region" description="Basic residues" evidence="1">
    <location>
        <begin position="308"/>
        <end position="322"/>
    </location>
</feature>
<feature type="region of interest" description="Disordered" evidence="1">
    <location>
        <begin position="681"/>
        <end position="701"/>
    </location>
</feature>
<feature type="region of interest" description="Disordered" evidence="1">
    <location>
        <begin position="814"/>
        <end position="835"/>
    </location>
</feature>
<feature type="compositionally biased region" description="Basic and acidic residues" evidence="1">
    <location>
        <begin position="766"/>
        <end position="776"/>
    </location>
</feature>
<gene>
    <name evidence="3" type="primary">LOC34622890</name>
</gene>
<evidence type="ECO:0000256" key="1">
    <source>
        <dbReference type="SAM" id="MobiDB-lite"/>
    </source>
</evidence>
<feature type="compositionally biased region" description="Basic and acidic residues" evidence="1">
    <location>
        <begin position="859"/>
        <end position="878"/>
    </location>
</feature>
<feature type="region of interest" description="Disordered" evidence="1">
    <location>
        <begin position="718"/>
        <end position="794"/>
    </location>
</feature>
<feature type="compositionally biased region" description="Low complexity" evidence="1">
    <location>
        <begin position="752"/>
        <end position="765"/>
    </location>
</feature>
<dbReference type="OrthoDB" id="354878at2759"/>
<feature type="compositionally biased region" description="Polar residues" evidence="1">
    <location>
        <begin position="279"/>
        <end position="288"/>
    </location>
</feature>